<feature type="signal peptide" evidence="1">
    <location>
        <begin position="1"/>
        <end position="25"/>
    </location>
</feature>
<sequence length="1104" mass="120830">MSVFQRPTFLLLAMFMLLCNGNTDASSDAYKSDQKKREQVFLCGASNLYVNWTVTFDALRKRAAKVKVAAEKMVRDFRLYKNAEEIKKNAEGVIERVKTVVGNTTRALSVSREFMDGIERDFFNAFEGIKDRPQHFVYGHSNLDANDGKRISEVLGFFNNITKFFTQCKNGTGENVTVELLEQKMMKEVDNASTNLTTWEQEQVSLWNSTYTQVNGWLTDMRSHKPENSPTNIWNRTEAVPDIIGEDCDKIRLNDKKNSTVANIVDAAYKSVLRHMGDVANGTNRNSLEENGCKDAYALFNSTMKQGNIYMNDVNKSKDAIKAMCSKIINEQTHHLNCTAGKAPVEWLKKRFDDAVPGMIALLSHSLTQLKDAEKVVLLGVGELIVEKRKLLCDEARALDTINSTFDKLGAQQLRLTSSISSLEASLATQSTKVTEALSKSESALVSVKDASNLSLGSLSAFEEAEKAHASVQAAAEKVKGESENATEAIQRFGLLRSSTEKISDEMKTALEAERKHLGDIRKNFTQALKLANSSDAYAGVISCSKTDSGAPNVLIDAADDVLNKLVGVSSFGGRHKTNETLRQVEGNVSSLEQLETSMRESNNTVTGVVAQAVEDAKSTADNSNKAKKIFEEYTLTEMKNKRKELCDTQKQLSSVNAEAGALQLQKEKLSEEASLISKKTKEVESDASKSMKACSDSVEVVQKAARTASTAAADVLRAATTTNKSCDLAFKNVIEHSKLVQGAVDNAIKASEEAEQSLLAIGGLREKSEKQLAEQIEIFTRLLEGSTKKFHASSDNICGWEDFFTSNISFEDAVKIAPTLRDISVFINDSLVKNLTVLKMSIDSLASHVNAAEQHNAVAETNAKEVNKSAEQAAKSSEEAKRIAVDAVRNTIEKKREELCAAGTELISLSAKSDDLKKRGKVLSSNVTALVAKAEEDKKRASEAALACKKAAEVAKEAMRTSLVAITDNVELDSEELISRCTLNFENVERAEALFQNATNGVRAEMETSDEKQKEVDAVLATKESELHKVMTNFSNAFKNALVIPTPTDDSICRLTVANFSGLTFENAVLIAPGLEGVGGIVVDEAKKRVDEYSDVVAQVTKS</sequence>
<name>F9WVC7_TRYVY</name>
<organism evidence="2 3">
    <name type="scientific">Trypanosoma vivax (strain Y486)</name>
    <dbReference type="NCBI Taxonomy" id="1055687"/>
    <lineage>
        <taxon>Eukaryota</taxon>
        <taxon>Discoba</taxon>
        <taxon>Euglenozoa</taxon>
        <taxon>Kinetoplastea</taxon>
        <taxon>Metakinetoplastina</taxon>
        <taxon>Trypanosomatida</taxon>
        <taxon>Trypanosomatidae</taxon>
        <taxon>Trypanosoma</taxon>
        <taxon>Duttonella</taxon>
    </lineage>
</organism>
<dbReference type="VEuPathDB" id="TriTrypDB:TvY486_0044520"/>
<evidence type="ECO:0000313" key="2">
    <source>
        <dbReference type="EMBL" id="CCD21534.1"/>
    </source>
</evidence>
<dbReference type="AlphaFoldDB" id="F9WVC7"/>
<reference evidence="2 3" key="1">
    <citation type="journal article" date="2012" name="Proc. Natl. Acad. Sci. U.S.A.">
        <title>Antigenic diversity is generated by distinct evolutionary mechanisms in African trypanosome species.</title>
        <authorList>
            <person name="Jackson A.P."/>
            <person name="Berry A."/>
            <person name="Aslett M."/>
            <person name="Allison H.C."/>
            <person name="Burton P."/>
            <person name="Vavrova-Anderson J."/>
            <person name="Brown R."/>
            <person name="Browne H."/>
            <person name="Corton N."/>
            <person name="Hauser H."/>
            <person name="Gamble J."/>
            <person name="Gilderthorp R."/>
            <person name="Marcello L."/>
            <person name="McQuillan J."/>
            <person name="Otto T.D."/>
            <person name="Quail M.A."/>
            <person name="Sanders M.J."/>
            <person name="van Tonder A."/>
            <person name="Ginger M.L."/>
            <person name="Field M.C."/>
            <person name="Barry J.D."/>
            <person name="Hertz-Fowler C."/>
            <person name="Berriman M."/>
        </authorList>
    </citation>
    <scope>NUCLEOTIDE SEQUENCE</scope>
    <source>
        <strain evidence="2 3">Y486</strain>
    </source>
</reference>
<feature type="chain" id="PRO_5003390925" evidence="1">
    <location>
        <begin position="26"/>
        <end position="1104"/>
    </location>
</feature>
<gene>
    <name evidence="2" type="ORF">TvY486_0044520</name>
</gene>
<protein>
    <submittedName>
        <fullName evidence="2">Uncharacterized protein</fullName>
    </submittedName>
</protein>
<keyword evidence="1" id="KW-0732">Signal</keyword>
<dbReference type="EMBL" id="CAEX01007865">
    <property type="protein sequence ID" value="CCD21534.1"/>
    <property type="molecule type" value="Genomic_DNA"/>
</dbReference>
<evidence type="ECO:0000256" key="1">
    <source>
        <dbReference type="SAM" id="SignalP"/>
    </source>
</evidence>
<feature type="non-terminal residue" evidence="2">
    <location>
        <position position="1104"/>
    </location>
</feature>
<evidence type="ECO:0000313" key="3">
    <source>
        <dbReference type="Proteomes" id="UP000009027"/>
    </source>
</evidence>
<keyword evidence="3" id="KW-1185">Reference proteome</keyword>
<accession>F9WVC7</accession>
<dbReference type="Proteomes" id="UP000009027">
    <property type="component" value="Unassembled WGS sequence"/>
</dbReference>
<proteinExistence type="predicted"/>